<dbReference type="Gene3D" id="1.10.260.40">
    <property type="entry name" value="lambda repressor-like DNA-binding domains"/>
    <property type="match status" value="1"/>
</dbReference>
<protein>
    <submittedName>
        <fullName evidence="2">Helix-turn-helix domain-containing protein</fullName>
    </submittedName>
</protein>
<name>A0A9D9DFG5_9FIRM</name>
<organism evidence="2 3">
    <name type="scientific">Candidatus Alloenteromonas pullistercoris</name>
    <dbReference type="NCBI Taxonomy" id="2840785"/>
    <lineage>
        <taxon>Bacteria</taxon>
        <taxon>Bacillati</taxon>
        <taxon>Bacillota</taxon>
        <taxon>Bacillota incertae sedis</taxon>
        <taxon>Candidatus Alloenteromonas</taxon>
    </lineage>
</organism>
<reference evidence="2" key="2">
    <citation type="journal article" date="2021" name="PeerJ">
        <title>Extensive microbial diversity within the chicken gut microbiome revealed by metagenomics and culture.</title>
        <authorList>
            <person name="Gilroy R."/>
            <person name="Ravi A."/>
            <person name="Getino M."/>
            <person name="Pursley I."/>
            <person name="Horton D.L."/>
            <person name="Alikhan N.F."/>
            <person name="Baker D."/>
            <person name="Gharbi K."/>
            <person name="Hall N."/>
            <person name="Watson M."/>
            <person name="Adriaenssens E.M."/>
            <person name="Foster-Nyarko E."/>
            <person name="Jarju S."/>
            <person name="Secka A."/>
            <person name="Antonio M."/>
            <person name="Oren A."/>
            <person name="Chaudhuri R.R."/>
            <person name="La Ragione R."/>
            <person name="Hildebrand F."/>
            <person name="Pallen M.J."/>
        </authorList>
    </citation>
    <scope>NUCLEOTIDE SEQUENCE</scope>
    <source>
        <strain evidence="2">17113</strain>
    </source>
</reference>
<evidence type="ECO:0000313" key="2">
    <source>
        <dbReference type="EMBL" id="MBO8425862.1"/>
    </source>
</evidence>
<gene>
    <name evidence="2" type="ORF">IAC61_00895</name>
</gene>
<evidence type="ECO:0000259" key="1">
    <source>
        <dbReference type="Pfam" id="PF13443"/>
    </source>
</evidence>
<dbReference type="Proteomes" id="UP000823634">
    <property type="component" value="Unassembled WGS sequence"/>
</dbReference>
<accession>A0A9D9DFG5</accession>
<sequence>MTFLDLLSERGLTIYAFSRKGKIPKTTLADIAYSKTDLLECSGRTLLAISKALEISIEELLALEHEEPKGSLPQFLYDAICDYRKSVRDGSTLVDCYSDQLNSSINVAEIEGLISAEQARRLRARYFGE</sequence>
<dbReference type="InterPro" id="IPR010982">
    <property type="entry name" value="Lambda_DNA-bd_dom_sf"/>
</dbReference>
<reference evidence="2" key="1">
    <citation type="submission" date="2020-10" db="EMBL/GenBank/DDBJ databases">
        <authorList>
            <person name="Gilroy R."/>
        </authorList>
    </citation>
    <scope>NUCLEOTIDE SEQUENCE</scope>
    <source>
        <strain evidence="2">17113</strain>
    </source>
</reference>
<proteinExistence type="predicted"/>
<dbReference type="AlphaFoldDB" id="A0A9D9DFG5"/>
<feature type="domain" description="HTH cro/C1-type" evidence="1">
    <location>
        <begin position="6"/>
        <end position="64"/>
    </location>
</feature>
<dbReference type="EMBL" id="JADINA010000007">
    <property type="protein sequence ID" value="MBO8425862.1"/>
    <property type="molecule type" value="Genomic_DNA"/>
</dbReference>
<evidence type="ECO:0000313" key="3">
    <source>
        <dbReference type="Proteomes" id="UP000823634"/>
    </source>
</evidence>
<dbReference type="GO" id="GO:0003677">
    <property type="term" value="F:DNA binding"/>
    <property type="evidence" value="ECO:0007669"/>
    <property type="project" value="InterPro"/>
</dbReference>
<dbReference type="Pfam" id="PF13443">
    <property type="entry name" value="HTH_26"/>
    <property type="match status" value="1"/>
</dbReference>
<dbReference type="SUPFAM" id="SSF47413">
    <property type="entry name" value="lambda repressor-like DNA-binding domains"/>
    <property type="match status" value="1"/>
</dbReference>
<comment type="caution">
    <text evidence="2">The sequence shown here is derived from an EMBL/GenBank/DDBJ whole genome shotgun (WGS) entry which is preliminary data.</text>
</comment>
<dbReference type="InterPro" id="IPR001387">
    <property type="entry name" value="Cro/C1-type_HTH"/>
</dbReference>